<evidence type="ECO:0000256" key="5">
    <source>
        <dbReference type="ARBA" id="ARBA00022692"/>
    </source>
</evidence>
<evidence type="ECO:0000256" key="8">
    <source>
        <dbReference type="SAM" id="Phobius"/>
    </source>
</evidence>
<organism evidence="9 10">
    <name type="scientific">Yersinia entomophaga</name>
    <dbReference type="NCBI Taxonomy" id="935293"/>
    <lineage>
        <taxon>Bacteria</taxon>
        <taxon>Pseudomonadati</taxon>
        <taxon>Pseudomonadota</taxon>
        <taxon>Gammaproteobacteria</taxon>
        <taxon>Enterobacterales</taxon>
        <taxon>Yersiniaceae</taxon>
        <taxon>Yersinia</taxon>
    </lineage>
</organism>
<dbReference type="InterPro" id="IPR010771">
    <property type="entry name" value="IgaA"/>
</dbReference>
<name>A0ABN4PT08_YERET</name>
<dbReference type="Pfam" id="PF07095">
    <property type="entry name" value="IgaA"/>
    <property type="match status" value="1"/>
</dbReference>
<feature type="transmembrane region" description="Helical" evidence="8">
    <location>
        <begin position="229"/>
        <end position="247"/>
    </location>
</feature>
<keyword evidence="5 8" id="KW-0812">Transmembrane</keyword>
<evidence type="ECO:0008006" key="11">
    <source>
        <dbReference type="Google" id="ProtNLM"/>
    </source>
</evidence>
<comment type="subcellular location">
    <subcellularLocation>
        <location evidence="1">Cell inner membrane</location>
        <topology evidence="1">Multi-pass membrane protein</topology>
    </subcellularLocation>
</comment>
<reference evidence="10" key="1">
    <citation type="journal article" date="2016" name="Toxins">
        <title>The Draft Genome Sequence of the Yersinia entomophaga Entomopathogenic Type Strain MH96T.</title>
        <authorList>
            <person name="Hurst M.R."/>
            <person name="Beattie A."/>
            <person name="Altermann E."/>
            <person name="Moraga R.M."/>
            <person name="Harper L.A."/>
            <person name="Calder J."/>
            <person name="Laugraud A."/>
        </authorList>
    </citation>
    <scope>NUCLEOTIDE SEQUENCE [LARGE SCALE GENOMIC DNA]</scope>
    <source>
        <strain evidence="10">MH96</strain>
    </source>
</reference>
<evidence type="ECO:0000256" key="6">
    <source>
        <dbReference type="ARBA" id="ARBA00022989"/>
    </source>
</evidence>
<keyword evidence="7 8" id="KW-0472">Membrane</keyword>
<keyword evidence="10" id="KW-1185">Reference proteome</keyword>
<dbReference type="Proteomes" id="UP000266744">
    <property type="component" value="Chromosome"/>
</dbReference>
<evidence type="ECO:0000256" key="4">
    <source>
        <dbReference type="ARBA" id="ARBA00022519"/>
    </source>
</evidence>
<evidence type="ECO:0000256" key="7">
    <source>
        <dbReference type="ARBA" id="ARBA00023136"/>
    </source>
</evidence>
<keyword evidence="6 8" id="KW-1133">Transmembrane helix</keyword>
<dbReference type="EMBL" id="CP010029">
    <property type="protein sequence ID" value="ANI30197.1"/>
    <property type="molecule type" value="Genomic_DNA"/>
</dbReference>
<feature type="transmembrane region" description="Helical" evidence="8">
    <location>
        <begin position="324"/>
        <end position="343"/>
    </location>
</feature>
<keyword evidence="4" id="KW-0997">Cell inner membrane</keyword>
<evidence type="ECO:0000256" key="3">
    <source>
        <dbReference type="ARBA" id="ARBA00022475"/>
    </source>
</evidence>
<feature type="transmembrane region" description="Helical" evidence="8">
    <location>
        <begin position="625"/>
        <end position="648"/>
    </location>
</feature>
<accession>A0ABN4PT08</accession>
<evidence type="ECO:0000313" key="9">
    <source>
        <dbReference type="EMBL" id="ANI30197.1"/>
    </source>
</evidence>
<evidence type="ECO:0000313" key="10">
    <source>
        <dbReference type="Proteomes" id="UP000266744"/>
    </source>
</evidence>
<gene>
    <name evidence="9" type="ORF">PL78_10225</name>
</gene>
<proteinExistence type="inferred from homology"/>
<evidence type="ECO:0000256" key="1">
    <source>
        <dbReference type="ARBA" id="ARBA00004429"/>
    </source>
</evidence>
<feature type="transmembrane region" description="Helical" evidence="8">
    <location>
        <begin position="205"/>
        <end position="223"/>
    </location>
</feature>
<feature type="transmembrane region" description="Helical" evidence="8">
    <location>
        <begin position="6"/>
        <end position="24"/>
    </location>
</feature>
<evidence type="ECO:0000256" key="2">
    <source>
        <dbReference type="ARBA" id="ARBA00009494"/>
    </source>
</evidence>
<protein>
    <recommendedName>
        <fullName evidence="11">Intracellular growth attenuator protein igaA</fullName>
    </recommendedName>
</protein>
<keyword evidence="3" id="KW-1003">Cell membrane</keyword>
<dbReference type="RefSeq" id="WP_064515270.1">
    <property type="nucleotide sequence ID" value="NZ_CP010029.1"/>
</dbReference>
<sequence length="653" mass="72728">MSFNEFLPLVICAISLISVLIYGGRRFRDRFKLRQARQLPVVRSLTSAELAAIEITFGPVTDKLLLLDPFRQPPNLSDLNNHDVRIIEGEYSSHGLSGGGQVKHETLGGVEVYLPFDPDAFLQPHNRAEVIFIGNIGLVVSLNNSFRIEEGLERLIGAETVRENWAKGTPGTIAEDSSSEPIKLIRQRKETESEFILRKGSGWRIFPTFLILLGLGALLASTLTTEWIIAWWGAAACLLPLGYFLLLRRRGLPGAVNIMRGKVYEQEGLLWLGDHLLLVFPESWGAVTAPAGEVEVHLSTEDFTVLRFNGRAIDQGMNNVRPRFWRHHVSIMIVALLVLGVAWSEWRAPLARIALGYHQLAGSEPVHFTSSTALRDAQLPPGERVTVEGTARCEMILPETINVTDETRSQKPYREVYADCSRLIWDAPHPLPIIPLDETVARLATGEFYVDDTHYGFLANIPQALAMINTACTNVDCNYMKDRLRISINDAYGTESDDWYDLLAMSELGAFEQPAAFPSNHKVEMLDQSADAMGIYIRPVLRKQVASFVPSEHAVKIVGLNREDLLVQPPEKVGGWLPILAFFRSQASSAGEHHVSFIGATGLSKDAIPVVLVQPEEHPWQVIGAFWLALIVLSMLTVHGTLVIRAFLHRNHK</sequence>
<comment type="similarity">
    <text evidence="2">Belongs to the IgaA family.</text>
</comment>